<reference key="1">
    <citation type="submission" date="2010-11" db="EMBL/GenBank/DDBJ databases">
        <title>The complete sequence of chromosome of Isophaera pallida ATCC 43644.</title>
        <authorList>
            <consortium name="US DOE Joint Genome Institute (JGI-PGF)"/>
            <person name="Lucas S."/>
            <person name="Copeland A."/>
            <person name="Lapidus A."/>
            <person name="Bruce D."/>
            <person name="Goodwin L."/>
            <person name="Pitluck S."/>
            <person name="Kyrpides N."/>
            <person name="Mavromatis K."/>
            <person name="Pagani I."/>
            <person name="Ivanova N."/>
            <person name="Saunders E."/>
            <person name="Brettin T."/>
            <person name="Detter J.C."/>
            <person name="Han C."/>
            <person name="Tapia R."/>
            <person name="Land M."/>
            <person name="Hauser L."/>
            <person name="Markowitz V."/>
            <person name="Cheng J.-F."/>
            <person name="Hugenholtz P."/>
            <person name="Woyke T."/>
            <person name="Wu D."/>
            <person name="Eisen J.A."/>
        </authorList>
    </citation>
    <scope>NUCLEOTIDE SEQUENCE</scope>
    <source>
        <strain>ATCC 43644</strain>
    </source>
</reference>
<dbReference type="Pfam" id="PF07596">
    <property type="entry name" value="SBP_bac_10"/>
    <property type="match status" value="1"/>
</dbReference>
<dbReference type="PANTHER" id="PTHR30093">
    <property type="entry name" value="GENERAL SECRETION PATHWAY PROTEIN G"/>
    <property type="match status" value="1"/>
</dbReference>
<dbReference type="SUPFAM" id="SSF54523">
    <property type="entry name" value="Pili subunits"/>
    <property type="match status" value="1"/>
</dbReference>
<dbReference type="KEGG" id="ipa:Isop_1203"/>
<dbReference type="InParanoid" id="E8R5P0"/>
<evidence type="ECO:0000259" key="1">
    <source>
        <dbReference type="Pfam" id="PF07596"/>
    </source>
</evidence>
<gene>
    <name evidence="2" type="ordered locus">Isop_1203</name>
</gene>
<dbReference type="InterPro" id="IPR012902">
    <property type="entry name" value="N_methyl_site"/>
</dbReference>
<name>E8R5P0_ISOPI</name>
<feature type="domain" description="DUF1559" evidence="1">
    <location>
        <begin position="31"/>
        <end position="312"/>
    </location>
</feature>
<keyword evidence="3" id="KW-1185">Reference proteome</keyword>
<dbReference type="EMBL" id="CP002353">
    <property type="protein sequence ID" value="ADV61789.1"/>
    <property type="molecule type" value="Genomic_DNA"/>
</dbReference>
<dbReference type="RefSeq" id="WP_013564078.1">
    <property type="nucleotide sequence ID" value="NC_014962.1"/>
</dbReference>
<dbReference type="AlphaFoldDB" id="E8R5P0"/>
<reference evidence="2 3" key="2">
    <citation type="journal article" date="2011" name="Stand. Genomic Sci.">
        <title>Complete genome sequence of Isosphaera pallida type strain (IS1B).</title>
        <authorList>
            <consortium name="US DOE Joint Genome Institute (JGI-PGF)"/>
            <person name="Goker M."/>
            <person name="Cleland D."/>
            <person name="Saunders E."/>
            <person name="Lapidus A."/>
            <person name="Nolan M."/>
            <person name="Lucas S."/>
            <person name="Hammon N."/>
            <person name="Deshpande S."/>
            <person name="Cheng J.F."/>
            <person name="Tapia R."/>
            <person name="Han C."/>
            <person name="Goodwin L."/>
            <person name="Pitluck S."/>
            <person name="Liolios K."/>
            <person name="Pagani I."/>
            <person name="Ivanova N."/>
            <person name="Mavromatis K."/>
            <person name="Pati A."/>
            <person name="Chen A."/>
            <person name="Palaniappan K."/>
            <person name="Land M."/>
            <person name="Hauser L."/>
            <person name="Chang Y.J."/>
            <person name="Jeffries C.D."/>
            <person name="Detter J.C."/>
            <person name="Beck B."/>
            <person name="Woyke T."/>
            <person name="Bristow J."/>
            <person name="Eisen J.A."/>
            <person name="Markowitz V."/>
            <person name="Hugenholtz P."/>
            <person name="Kyrpides N.C."/>
            <person name="Klenk H.P."/>
        </authorList>
    </citation>
    <scope>NUCLEOTIDE SEQUENCE [LARGE SCALE GENOMIC DNA]</scope>
    <source>
        <strain evidence="3">ATCC 43644 / DSM 9630 / IS1B</strain>
    </source>
</reference>
<dbReference type="NCBIfam" id="TIGR02532">
    <property type="entry name" value="IV_pilin_GFxxxE"/>
    <property type="match status" value="1"/>
</dbReference>
<dbReference type="Proteomes" id="UP000008631">
    <property type="component" value="Chromosome"/>
</dbReference>
<protein>
    <recommendedName>
        <fullName evidence="1">DUF1559 domain-containing protein</fullName>
    </recommendedName>
</protein>
<sequence>MKKRCGFTLIELLVVIAIIAVLIALLLPAVQAAREAARRAQCINNLKQIGLAVHMYHDVFKVVPRGSDSHEYTFSPLARIFPYLENNALFNAINFDVGLRYSPASGRGAFVRVENTTVTLTLVRTYLCPSDGNNEGVFENQWRASNYVACSGTALVPGQQNLPWNQWSSVLDGVSFHQSLIGFQAITDGLSNTALMSESLVGFQPSPTGVGPFDVRLFHVMTGTTVPPLPPTEARCQITPSSIWRGGRNISWALGRLDSALYNHAYLPNDRRPDCLGQIQVGWKTARSNHPGGVNLGMCDGSVRFIKDTINPVTWRALATRAGGEVISADAL</sequence>
<dbReference type="eggNOG" id="COG4969">
    <property type="taxonomic scope" value="Bacteria"/>
</dbReference>
<dbReference type="Pfam" id="PF07963">
    <property type="entry name" value="N_methyl"/>
    <property type="match status" value="1"/>
</dbReference>
<dbReference type="PANTHER" id="PTHR30093:SF2">
    <property type="entry name" value="TYPE II SECRETION SYSTEM PROTEIN H"/>
    <property type="match status" value="1"/>
</dbReference>
<evidence type="ECO:0000313" key="3">
    <source>
        <dbReference type="Proteomes" id="UP000008631"/>
    </source>
</evidence>
<dbReference type="Gene3D" id="3.30.700.10">
    <property type="entry name" value="Glycoprotein, Type 4 Pilin"/>
    <property type="match status" value="1"/>
</dbReference>
<dbReference type="InterPro" id="IPR027558">
    <property type="entry name" value="Pre_pil_HX9DG_C"/>
</dbReference>
<accession>E8R5P0</accession>
<proteinExistence type="predicted"/>
<dbReference type="HOGENOM" id="CLU_041661_0_0_0"/>
<dbReference type="NCBIfam" id="TIGR04294">
    <property type="entry name" value="pre_pil_HX9DG"/>
    <property type="match status" value="1"/>
</dbReference>
<dbReference type="InterPro" id="IPR011453">
    <property type="entry name" value="DUF1559"/>
</dbReference>
<dbReference type="OrthoDB" id="258404at2"/>
<dbReference type="InterPro" id="IPR045584">
    <property type="entry name" value="Pilin-like"/>
</dbReference>
<evidence type="ECO:0000313" key="2">
    <source>
        <dbReference type="EMBL" id="ADV61789.1"/>
    </source>
</evidence>
<dbReference type="STRING" id="575540.Isop_1203"/>
<organism evidence="2 3">
    <name type="scientific">Isosphaera pallida (strain ATCC 43644 / DSM 9630 / IS1B)</name>
    <dbReference type="NCBI Taxonomy" id="575540"/>
    <lineage>
        <taxon>Bacteria</taxon>
        <taxon>Pseudomonadati</taxon>
        <taxon>Planctomycetota</taxon>
        <taxon>Planctomycetia</taxon>
        <taxon>Isosphaerales</taxon>
        <taxon>Isosphaeraceae</taxon>
        <taxon>Isosphaera</taxon>
    </lineage>
</organism>